<dbReference type="Proteomes" id="UP000800096">
    <property type="component" value="Unassembled WGS sequence"/>
</dbReference>
<name>A0A6A5R314_AMPQU</name>
<protein>
    <submittedName>
        <fullName evidence="1">Uncharacterized protein</fullName>
    </submittedName>
</protein>
<evidence type="ECO:0000313" key="2">
    <source>
        <dbReference type="Proteomes" id="UP000800096"/>
    </source>
</evidence>
<dbReference type="AlphaFoldDB" id="A0A6A5R314"/>
<proteinExistence type="predicted"/>
<organism evidence="1 2">
    <name type="scientific">Ampelomyces quisqualis</name>
    <name type="common">Powdery mildew agent</name>
    <dbReference type="NCBI Taxonomy" id="50730"/>
    <lineage>
        <taxon>Eukaryota</taxon>
        <taxon>Fungi</taxon>
        <taxon>Dikarya</taxon>
        <taxon>Ascomycota</taxon>
        <taxon>Pezizomycotina</taxon>
        <taxon>Dothideomycetes</taxon>
        <taxon>Pleosporomycetidae</taxon>
        <taxon>Pleosporales</taxon>
        <taxon>Pleosporineae</taxon>
        <taxon>Phaeosphaeriaceae</taxon>
        <taxon>Ampelomyces</taxon>
    </lineage>
</organism>
<reference evidence="1" key="1">
    <citation type="journal article" date="2020" name="Stud. Mycol.">
        <title>101 Dothideomycetes genomes: a test case for predicting lifestyles and emergence of pathogens.</title>
        <authorList>
            <person name="Haridas S."/>
            <person name="Albert R."/>
            <person name="Binder M."/>
            <person name="Bloem J."/>
            <person name="Labutti K."/>
            <person name="Salamov A."/>
            <person name="Andreopoulos B."/>
            <person name="Baker S."/>
            <person name="Barry K."/>
            <person name="Bills G."/>
            <person name="Bluhm B."/>
            <person name="Cannon C."/>
            <person name="Castanera R."/>
            <person name="Culley D."/>
            <person name="Daum C."/>
            <person name="Ezra D."/>
            <person name="Gonzalez J."/>
            <person name="Henrissat B."/>
            <person name="Kuo A."/>
            <person name="Liang C."/>
            <person name="Lipzen A."/>
            <person name="Lutzoni F."/>
            <person name="Magnuson J."/>
            <person name="Mondo S."/>
            <person name="Nolan M."/>
            <person name="Ohm R."/>
            <person name="Pangilinan J."/>
            <person name="Park H.-J."/>
            <person name="Ramirez L."/>
            <person name="Alfaro M."/>
            <person name="Sun H."/>
            <person name="Tritt A."/>
            <person name="Yoshinaga Y."/>
            <person name="Zwiers L.-H."/>
            <person name="Turgeon B."/>
            <person name="Goodwin S."/>
            <person name="Spatafora J."/>
            <person name="Crous P."/>
            <person name="Grigoriev I."/>
        </authorList>
    </citation>
    <scope>NUCLEOTIDE SEQUENCE</scope>
    <source>
        <strain evidence="1">HMLAC05119</strain>
    </source>
</reference>
<accession>A0A6A5R314</accession>
<dbReference type="OrthoDB" id="3747711at2759"/>
<dbReference type="EMBL" id="ML979132">
    <property type="protein sequence ID" value="KAF1921548.1"/>
    <property type="molecule type" value="Genomic_DNA"/>
</dbReference>
<sequence length="160" mass="17693">MAQRHDYAMTHEAPNNTELALLSAFIDQRVTANLLRHKNRMFALLSANGLIARSNIEQRFIARVLSMYAQTKAASGLVGTNGHLDSGSLEIRDGKLDGKPYVGIVSVASKDVVLRGPTRDTETGAMESFIDTVLLTSKQWQVKIESQRDEYNDLVARDST</sequence>
<evidence type="ECO:0000313" key="1">
    <source>
        <dbReference type="EMBL" id="KAF1921548.1"/>
    </source>
</evidence>
<keyword evidence="2" id="KW-1185">Reference proteome</keyword>
<gene>
    <name evidence="1" type="ORF">BDU57DRAFT_489411</name>
</gene>